<dbReference type="PROSITE" id="PS51873">
    <property type="entry name" value="TRIAD"/>
    <property type="match status" value="1"/>
</dbReference>
<evidence type="ECO:0000256" key="1">
    <source>
        <dbReference type="ARBA" id="ARBA00001798"/>
    </source>
</evidence>
<dbReference type="Gene3D" id="1.20.120.1750">
    <property type="match status" value="1"/>
</dbReference>
<dbReference type="InterPro" id="IPR002867">
    <property type="entry name" value="IBR_dom"/>
</dbReference>
<evidence type="ECO:0000256" key="8">
    <source>
        <dbReference type="ARBA" id="ARBA00022737"/>
    </source>
</evidence>
<evidence type="ECO:0000256" key="11">
    <source>
        <dbReference type="ARBA" id="ARBA00022833"/>
    </source>
</evidence>
<evidence type="ECO:0000256" key="4">
    <source>
        <dbReference type="ARBA" id="ARBA00005884"/>
    </source>
</evidence>
<evidence type="ECO:0000256" key="6">
    <source>
        <dbReference type="ARBA" id="ARBA00022679"/>
    </source>
</evidence>
<dbReference type="InterPro" id="IPR013083">
    <property type="entry name" value="Znf_RING/FYVE/PHD"/>
</dbReference>
<protein>
    <recommendedName>
        <fullName evidence="5">RBR-type E3 ubiquitin transferase</fullName>
        <ecNumber evidence="5">2.3.2.31</ecNumber>
    </recommendedName>
</protein>
<keyword evidence="16" id="KW-1185">Reference proteome</keyword>
<dbReference type="InterPro" id="IPR017907">
    <property type="entry name" value="Znf_RING_CS"/>
</dbReference>
<keyword evidence="7" id="KW-0479">Metal-binding</keyword>
<evidence type="ECO:0000256" key="3">
    <source>
        <dbReference type="ARBA" id="ARBA00003976"/>
    </source>
</evidence>
<dbReference type="PROSITE" id="PS00518">
    <property type="entry name" value="ZF_RING_1"/>
    <property type="match status" value="1"/>
</dbReference>
<accession>A0A8T0VJ21</accession>
<evidence type="ECO:0000259" key="13">
    <source>
        <dbReference type="PROSITE" id="PS50089"/>
    </source>
</evidence>
<evidence type="ECO:0000313" key="16">
    <source>
        <dbReference type="Proteomes" id="UP000823388"/>
    </source>
</evidence>
<name>A0A8T0VJ21_PANVG</name>
<evidence type="ECO:0000256" key="12">
    <source>
        <dbReference type="PROSITE-ProRule" id="PRU00175"/>
    </source>
</evidence>
<comment type="similarity">
    <text evidence="4">Belongs to the RBR family. Ariadne subfamily.</text>
</comment>
<evidence type="ECO:0000313" key="15">
    <source>
        <dbReference type="EMBL" id="KAG2635210.1"/>
    </source>
</evidence>
<dbReference type="SUPFAM" id="SSF57850">
    <property type="entry name" value="RING/U-box"/>
    <property type="match status" value="2"/>
</dbReference>
<feature type="domain" description="RING-type" evidence="13">
    <location>
        <begin position="297"/>
        <end position="342"/>
    </location>
</feature>
<dbReference type="Proteomes" id="UP000823388">
    <property type="component" value="Chromosome 2N"/>
</dbReference>
<dbReference type="PROSITE" id="PS50089">
    <property type="entry name" value="ZF_RING_2"/>
    <property type="match status" value="1"/>
</dbReference>
<dbReference type="AlphaFoldDB" id="A0A8T0VJ21"/>
<comment type="cofactor">
    <cofactor evidence="2">
        <name>Zn(2+)</name>
        <dbReference type="ChEBI" id="CHEBI:29105"/>
    </cofactor>
</comment>
<sequence>MDEEKFNPLINHKKLLEEAIIHHAVVMEIEDADMEDAHSHTQELVAIPNSKEDVAVRDGTAIMGILEAGTLDATMEEEMEEVEDDIEQPLLLPMNAMVQQLRPLHKDLPRNTNITTTAPQATKDEEDVSHSNGIFNDEDEHYVDYISIMVQKERNDRTVPLETRTQAPANDLDNATRQALFTSADSQDIYPSMDEGDNNGSYKSIIYDAQKMENMVDPGTDKIPPPLQLSRSKVPKEELGDHHPSIEEDDPELSLQYIKKNWGHYPSQLNPDEPSPSIRRKLRVAPLTDDDVAKFDCGICLETLLIFDIFHGMSCPHKFCVQCMGTYIEGRVHTGKVPIPCPDPTCNEEGNGILQPEDCKNSIDFAVFCNWSDKLTENAIPLNKRVYCPNPKCRIMLESTCANTTPSQASCPVCNCQMCTTCSMDWSTNGSGQHDCTKGLEDKLMKKLANERRWKQCPRCRMLVDRNSGCNVMTCRCLATFCYTCGRLRQSVREGVELCWCHNRN</sequence>
<keyword evidence="8" id="KW-0677">Repeat</keyword>
<dbReference type="GO" id="GO:0008270">
    <property type="term" value="F:zinc ion binding"/>
    <property type="evidence" value="ECO:0007669"/>
    <property type="project" value="UniProtKB-KW"/>
</dbReference>
<keyword evidence="11" id="KW-0862">Zinc</keyword>
<organism evidence="15 16">
    <name type="scientific">Panicum virgatum</name>
    <name type="common">Blackwell switchgrass</name>
    <dbReference type="NCBI Taxonomy" id="38727"/>
    <lineage>
        <taxon>Eukaryota</taxon>
        <taxon>Viridiplantae</taxon>
        <taxon>Streptophyta</taxon>
        <taxon>Embryophyta</taxon>
        <taxon>Tracheophyta</taxon>
        <taxon>Spermatophyta</taxon>
        <taxon>Magnoliopsida</taxon>
        <taxon>Liliopsida</taxon>
        <taxon>Poales</taxon>
        <taxon>Poaceae</taxon>
        <taxon>PACMAD clade</taxon>
        <taxon>Panicoideae</taxon>
        <taxon>Panicodae</taxon>
        <taxon>Paniceae</taxon>
        <taxon>Panicinae</taxon>
        <taxon>Panicum</taxon>
        <taxon>Panicum sect. Hiantes</taxon>
    </lineage>
</organism>
<dbReference type="Pfam" id="PF01485">
    <property type="entry name" value="IBR"/>
    <property type="match status" value="1"/>
</dbReference>
<comment type="function">
    <text evidence="3">Might act as an E3 ubiquitin-protein ligase, or as part of E3 complex, which accepts ubiquitin from specific E2 ubiquitin-conjugating enzymes and then transfers it to substrates.</text>
</comment>
<feature type="domain" description="RING-type" evidence="14">
    <location>
        <begin position="293"/>
        <end position="505"/>
    </location>
</feature>
<keyword evidence="6" id="KW-0808">Transferase</keyword>
<dbReference type="GO" id="GO:0061630">
    <property type="term" value="F:ubiquitin protein ligase activity"/>
    <property type="evidence" value="ECO:0007669"/>
    <property type="project" value="UniProtKB-EC"/>
</dbReference>
<comment type="catalytic activity">
    <reaction evidence="1">
        <text>[E2 ubiquitin-conjugating enzyme]-S-ubiquitinyl-L-cysteine + [acceptor protein]-L-lysine = [E2 ubiquitin-conjugating enzyme]-L-cysteine + [acceptor protein]-N(6)-ubiquitinyl-L-lysine.</text>
        <dbReference type="EC" id="2.3.2.31"/>
    </reaction>
</comment>
<dbReference type="EMBL" id="CM029040">
    <property type="protein sequence ID" value="KAG2635210.1"/>
    <property type="molecule type" value="Genomic_DNA"/>
</dbReference>
<dbReference type="EC" id="2.3.2.31" evidence="5"/>
<dbReference type="CDD" id="cd22584">
    <property type="entry name" value="Rcat_RBR_unk"/>
    <property type="match status" value="1"/>
</dbReference>
<evidence type="ECO:0000256" key="10">
    <source>
        <dbReference type="ARBA" id="ARBA00022786"/>
    </source>
</evidence>
<keyword evidence="10" id="KW-0833">Ubl conjugation pathway</keyword>
<dbReference type="InterPro" id="IPR001841">
    <property type="entry name" value="Znf_RING"/>
</dbReference>
<dbReference type="InterPro" id="IPR044066">
    <property type="entry name" value="TRIAD_supradom"/>
</dbReference>
<evidence type="ECO:0000256" key="7">
    <source>
        <dbReference type="ARBA" id="ARBA00022723"/>
    </source>
</evidence>
<gene>
    <name evidence="15" type="ORF">PVAP13_2NG336252</name>
</gene>
<dbReference type="Gene3D" id="3.30.40.10">
    <property type="entry name" value="Zinc/RING finger domain, C3HC4 (zinc finger)"/>
    <property type="match status" value="1"/>
</dbReference>
<evidence type="ECO:0000256" key="2">
    <source>
        <dbReference type="ARBA" id="ARBA00001947"/>
    </source>
</evidence>
<evidence type="ECO:0000256" key="9">
    <source>
        <dbReference type="ARBA" id="ARBA00022771"/>
    </source>
</evidence>
<dbReference type="GO" id="GO:0016567">
    <property type="term" value="P:protein ubiquitination"/>
    <property type="evidence" value="ECO:0007669"/>
    <property type="project" value="InterPro"/>
</dbReference>
<keyword evidence="9 12" id="KW-0863">Zinc-finger</keyword>
<proteinExistence type="inferred from homology"/>
<reference evidence="15" key="1">
    <citation type="submission" date="2020-05" db="EMBL/GenBank/DDBJ databases">
        <title>WGS assembly of Panicum virgatum.</title>
        <authorList>
            <person name="Lovell J.T."/>
            <person name="Jenkins J."/>
            <person name="Shu S."/>
            <person name="Juenger T.E."/>
            <person name="Schmutz J."/>
        </authorList>
    </citation>
    <scope>NUCLEOTIDE SEQUENCE</scope>
    <source>
        <strain evidence="15">AP13</strain>
    </source>
</reference>
<dbReference type="PANTHER" id="PTHR11685">
    <property type="entry name" value="RBR FAMILY RING FINGER AND IBR DOMAIN-CONTAINING"/>
    <property type="match status" value="1"/>
</dbReference>
<evidence type="ECO:0000256" key="5">
    <source>
        <dbReference type="ARBA" id="ARBA00012251"/>
    </source>
</evidence>
<dbReference type="InterPro" id="IPR031127">
    <property type="entry name" value="E3_UB_ligase_RBR"/>
</dbReference>
<evidence type="ECO:0000259" key="14">
    <source>
        <dbReference type="PROSITE" id="PS51873"/>
    </source>
</evidence>
<comment type="caution">
    <text evidence="15">The sequence shown here is derived from an EMBL/GenBank/DDBJ whole genome shotgun (WGS) entry which is preliminary data.</text>
</comment>